<keyword evidence="3" id="KW-0963">Cytoplasm</keyword>
<proteinExistence type="inferred from homology"/>
<feature type="region of interest" description="Disordered" evidence="6">
    <location>
        <begin position="1"/>
        <end position="80"/>
    </location>
</feature>
<dbReference type="PRINTS" id="PR00773">
    <property type="entry name" value="GRPEPROTEIN"/>
</dbReference>
<organism evidence="7 8">
    <name type="scientific">Raoultibacter timonensis</name>
    <dbReference type="NCBI Taxonomy" id="1907662"/>
    <lineage>
        <taxon>Bacteria</taxon>
        <taxon>Bacillati</taxon>
        <taxon>Actinomycetota</taxon>
        <taxon>Coriobacteriia</taxon>
        <taxon>Eggerthellales</taxon>
        <taxon>Eggerthellaceae</taxon>
        <taxon>Raoultibacter</taxon>
    </lineage>
</organism>
<evidence type="ECO:0000313" key="8">
    <source>
        <dbReference type="Proteomes" id="UP001320544"/>
    </source>
</evidence>
<comment type="similarity">
    <text evidence="1 3 5">Belongs to the GrpE family.</text>
</comment>
<evidence type="ECO:0000256" key="1">
    <source>
        <dbReference type="ARBA" id="ARBA00009054"/>
    </source>
</evidence>
<dbReference type="InterPro" id="IPR000740">
    <property type="entry name" value="GrpE"/>
</dbReference>
<reference evidence="7 8" key="1">
    <citation type="submission" date="2022-01" db="EMBL/GenBank/DDBJ databases">
        <title>Novel bile acid biosynthetic pathways are enriched in the microbiome of centenarians.</title>
        <authorList>
            <person name="Sato Y."/>
            <person name="Atarashi K."/>
            <person name="Plichta R.D."/>
            <person name="Arai Y."/>
            <person name="Sasajima S."/>
            <person name="Kearney M.S."/>
            <person name="Suda W."/>
            <person name="Takeshita K."/>
            <person name="Sasaki T."/>
            <person name="Okamoto S."/>
            <person name="Skelly N.A."/>
            <person name="Okamura Y."/>
            <person name="Vlamakis H."/>
            <person name="Li Y."/>
            <person name="Tanoue T."/>
            <person name="Takei H."/>
            <person name="Nittono H."/>
            <person name="Narushima S."/>
            <person name="Irie J."/>
            <person name="Itoh H."/>
            <person name="Moriya K."/>
            <person name="Sugiura Y."/>
            <person name="Suematsu M."/>
            <person name="Moritoki N."/>
            <person name="Shibata S."/>
            <person name="Littman R.D."/>
            <person name="Fischbach A.M."/>
            <person name="Uwamino Y."/>
            <person name="Inoue T."/>
            <person name="Honda A."/>
            <person name="Hattori M."/>
            <person name="Murai T."/>
            <person name="Xavier J.R."/>
            <person name="Hirose N."/>
            <person name="Honda K."/>
        </authorList>
    </citation>
    <scope>NUCLEOTIDE SEQUENCE [LARGE SCALE GENOMIC DNA]</scope>
    <source>
        <strain evidence="7 8">CE91-St30</strain>
    </source>
</reference>
<dbReference type="InterPro" id="IPR009012">
    <property type="entry name" value="GrpE_head"/>
</dbReference>
<dbReference type="CDD" id="cd00446">
    <property type="entry name" value="GrpE"/>
    <property type="match status" value="1"/>
</dbReference>
<dbReference type="PANTHER" id="PTHR21237">
    <property type="entry name" value="GRPE PROTEIN"/>
    <property type="match status" value="1"/>
</dbReference>
<dbReference type="SUPFAM" id="SSF58014">
    <property type="entry name" value="Coiled-coil domain of nucleotide exchange factor GrpE"/>
    <property type="match status" value="1"/>
</dbReference>
<dbReference type="Pfam" id="PF01025">
    <property type="entry name" value="GrpE"/>
    <property type="match status" value="1"/>
</dbReference>
<dbReference type="HAMAP" id="MF_01151">
    <property type="entry name" value="GrpE"/>
    <property type="match status" value="1"/>
</dbReference>
<name>A0ABM7WEY8_9ACTN</name>
<evidence type="ECO:0000313" key="7">
    <source>
        <dbReference type="EMBL" id="BDE94741.1"/>
    </source>
</evidence>
<comment type="subcellular location">
    <subcellularLocation>
        <location evidence="3">Cytoplasm</location>
    </subcellularLocation>
</comment>
<protein>
    <recommendedName>
        <fullName evidence="3 4">Protein GrpE</fullName>
    </recommendedName>
    <alternativeName>
        <fullName evidence="3">HSP-70 cofactor</fullName>
    </alternativeName>
</protein>
<dbReference type="EMBL" id="AP025564">
    <property type="protein sequence ID" value="BDE94741.1"/>
    <property type="molecule type" value="Genomic_DNA"/>
</dbReference>
<keyword evidence="8" id="KW-1185">Reference proteome</keyword>
<dbReference type="PROSITE" id="PS01071">
    <property type="entry name" value="GRPE"/>
    <property type="match status" value="1"/>
</dbReference>
<evidence type="ECO:0000256" key="5">
    <source>
        <dbReference type="RuleBase" id="RU004478"/>
    </source>
</evidence>
<accession>A0ABM7WEY8</accession>
<evidence type="ECO:0000256" key="2">
    <source>
        <dbReference type="ARBA" id="ARBA00023186"/>
    </source>
</evidence>
<keyword evidence="3 4" id="KW-0346">Stress response</keyword>
<comment type="function">
    <text evidence="3 4">Participates actively in the response to hyperosmotic and heat shock by preventing the aggregation of stress-denatured proteins, in association with DnaK and GrpE. It is the nucleotide exchange factor for DnaK and may function as a thermosensor. Unfolded proteins bind initially to DnaJ; upon interaction with the DnaJ-bound protein, DnaK hydrolyzes its bound ATP, resulting in the formation of a stable complex. GrpE releases ADP from DnaK; ATP binding to DnaK triggers the release of the substrate protein, thus completing the reaction cycle. Several rounds of ATP-dependent interactions between DnaJ, DnaK and GrpE are required for fully efficient folding.</text>
</comment>
<dbReference type="SUPFAM" id="SSF51064">
    <property type="entry name" value="Head domain of nucleotide exchange factor GrpE"/>
    <property type="match status" value="1"/>
</dbReference>
<dbReference type="Gene3D" id="3.90.20.20">
    <property type="match status" value="1"/>
</dbReference>
<keyword evidence="2 3" id="KW-0143">Chaperone</keyword>
<comment type="subunit">
    <text evidence="3">Homodimer.</text>
</comment>
<dbReference type="PANTHER" id="PTHR21237:SF23">
    <property type="entry name" value="GRPE PROTEIN HOMOLOG, MITOCHONDRIAL"/>
    <property type="match status" value="1"/>
</dbReference>
<sequence>MAVPDKDKVVGTSRPTTNPGSGPIPPSSPSPRGAAANDETRQAADSQEPAADGKASAETDGAADTQAVEAEVLDPEGDGAEATIESELVAKAKAEAAEWQDKFVRLHAEWDTYRRRTTEQRAEEKARATEKLVESLLPVIDDFERTIDYAQKNGEAGLLGGVEAVHTKLVDALKRDGVQIIDPKGEAFDALEAQAVATVDDASVPDETVADVYQKGYKMGNKVLRPAMVTVTTGGPKREVPKETEDKK</sequence>
<gene>
    <name evidence="3 7" type="primary">grpE</name>
    <name evidence="7" type="ORF">CE91St30_00740</name>
</gene>
<evidence type="ECO:0000256" key="3">
    <source>
        <dbReference type="HAMAP-Rule" id="MF_01151"/>
    </source>
</evidence>
<dbReference type="RefSeq" id="WP_102379439.1">
    <property type="nucleotide sequence ID" value="NZ_AP025564.1"/>
</dbReference>
<evidence type="ECO:0000256" key="6">
    <source>
        <dbReference type="SAM" id="MobiDB-lite"/>
    </source>
</evidence>
<dbReference type="InterPro" id="IPR013805">
    <property type="entry name" value="GrpE_CC"/>
</dbReference>
<dbReference type="Gene3D" id="2.30.22.10">
    <property type="entry name" value="Head domain of nucleotide exchange factor GrpE"/>
    <property type="match status" value="1"/>
</dbReference>
<evidence type="ECO:0000256" key="4">
    <source>
        <dbReference type="RuleBase" id="RU000639"/>
    </source>
</evidence>
<dbReference type="Proteomes" id="UP001320544">
    <property type="component" value="Chromosome"/>
</dbReference>